<dbReference type="RefSeq" id="WP_133233755.1">
    <property type="nucleotide sequence ID" value="NZ_SOZE01000023.1"/>
</dbReference>
<comment type="caution">
    <text evidence="2">The sequence shown here is derived from an EMBL/GenBank/DDBJ whole genome shotgun (WGS) entry which is preliminary data.</text>
</comment>
<keyword evidence="1" id="KW-0812">Transmembrane</keyword>
<accession>A0A4Y8S9U1</accession>
<feature type="transmembrane region" description="Helical" evidence="1">
    <location>
        <begin position="799"/>
        <end position="817"/>
    </location>
</feature>
<protein>
    <recommendedName>
        <fullName evidence="4">YfhO family protein</fullName>
    </recommendedName>
</protein>
<keyword evidence="3" id="KW-1185">Reference proteome</keyword>
<dbReference type="OrthoDB" id="9772884at2"/>
<feature type="transmembrane region" description="Helical" evidence="1">
    <location>
        <begin position="347"/>
        <end position="366"/>
    </location>
</feature>
<evidence type="ECO:0008006" key="4">
    <source>
        <dbReference type="Google" id="ProtNLM"/>
    </source>
</evidence>
<proteinExistence type="predicted"/>
<feature type="transmembrane region" description="Helical" evidence="1">
    <location>
        <begin position="12"/>
        <end position="30"/>
    </location>
</feature>
<gene>
    <name evidence="2" type="ORF">E2R66_19715</name>
</gene>
<reference evidence="2 3" key="1">
    <citation type="journal article" date="2017" name="Int. J. Syst. Evol. Microbiol.">
        <title>Mucilaginibacterpsychrotolerans sp. nov., isolated from peatlands.</title>
        <authorList>
            <person name="Deng Y."/>
            <person name="Shen L."/>
            <person name="Xu B."/>
            <person name="Liu Y."/>
            <person name="Gu Z."/>
            <person name="Liu H."/>
            <person name="Zhou Y."/>
        </authorList>
    </citation>
    <scope>NUCLEOTIDE SEQUENCE [LARGE SCALE GENOMIC DNA]</scope>
    <source>
        <strain evidence="2 3">NH7-4</strain>
    </source>
</reference>
<feature type="transmembrane region" description="Helical" evidence="1">
    <location>
        <begin position="413"/>
        <end position="433"/>
    </location>
</feature>
<dbReference type="Proteomes" id="UP000297540">
    <property type="component" value="Unassembled WGS sequence"/>
</dbReference>
<feature type="transmembrane region" description="Helical" evidence="1">
    <location>
        <begin position="191"/>
        <end position="211"/>
    </location>
</feature>
<evidence type="ECO:0000313" key="3">
    <source>
        <dbReference type="Proteomes" id="UP000297540"/>
    </source>
</evidence>
<keyword evidence="1" id="KW-1133">Transmembrane helix</keyword>
<organism evidence="2 3">
    <name type="scientific">Mucilaginibacter psychrotolerans</name>
    <dbReference type="NCBI Taxonomy" id="1524096"/>
    <lineage>
        <taxon>Bacteria</taxon>
        <taxon>Pseudomonadati</taxon>
        <taxon>Bacteroidota</taxon>
        <taxon>Sphingobacteriia</taxon>
        <taxon>Sphingobacteriales</taxon>
        <taxon>Sphingobacteriaceae</taxon>
        <taxon>Mucilaginibacter</taxon>
    </lineage>
</organism>
<keyword evidence="1" id="KW-0472">Membrane</keyword>
<dbReference type="Pfam" id="PF09586">
    <property type="entry name" value="YfhO"/>
    <property type="match status" value="1"/>
</dbReference>
<feature type="transmembrane region" description="Helical" evidence="1">
    <location>
        <begin position="122"/>
        <end position="142"/>
    </location>
</feature>
<feature type="transmembrane region" description="Helical" evidence="1">
    <location>
        <begin position="445"/>
        <end position="469"/>
    </location>
</feature>
<evidence type="ECO:0000313" key="2">
    <source>
        <dbReference type="EMBL" id="TFF35194.1"/>
    </source>
</evidence>
<dbReference type="PANTHER" id="PTHR38454">
    <property type="entry name" value="INTEGRAL MEMBRANE PROTEIN-RELATED"/>
    <property type="match status" value="1"/>
</dbReference>
<name>A0A4Y8S9U1_9SPHI</name>
<feature type="transmembrane region" description="Helical" evidence="1">
    <location>
        <begin position="535"/>
        <end position="553"/>
    </location>
</feature>
<feature type="transmembrane region" description="Helical" evidence="1">
    <location>
        <begin position="99"/>
        <end position="116"/>
    </location>
</feature>
<feature type="transmembrane region" description="Helical" evidence="1">
    <location>
        <begin position="373"/>
        <end position="393"/>
    </location>
</feature>
<dbReference type="InterPro" id="IPR018580">
    <property type="entry name" value="Uncharacterised_YfhO"/>
</dbReference>
<dbReference type="PANTHER" id="PTHR38454:SF1">
    <property type="entry name" value="INTEGRAL MEMBRANE PROTEIN"/>
    <property type="match status" value="1"/>
</dbReference>
<evidence type="ECO:0000256" key="1">
    <source>
        <dbReference type="SAM" id="Phobius"/>
    </source>
</evidence>
<dbReference type="EMBL" id="SOZE01000023">
    <property type="protein sequence ID" value="TFF35194.1"/>
    <property type="molecule type" value="Genomic_DNA"/>
</dbReference>
<feature type="transmembrane region" description="Helical" evidence="1">
    <location>
        <begin position="511"/>
        <end position="528"/>
    </location>
</feature>
<feature type="transmembrane region" description="Helical" evidence="1">
    <location>
        <begin position="149"/>
        <end position="171"/>
    </location>
</feature>
<dbReference type="AlphaFoldDB" id="A0A4Y8S9U1"/>
<feature type="transmembrane region" description="Helical" evidence="1">
    <location>
        <begin position="223"/>
        <end position="245"/>
    </location>
</feature>
<sequence length="846" mass="94152">MNNWFKRNGMHLAVIGIFLAICFFYLTPAFQGKTLGQSDVIGAQSTQKEINDYRARDTTILWTNQIFGGMPTFQIWAPYPSNITTHVVDVIKSTFPNPVDTLLLLLLGTYFLFIVLKINPWLAAAGSVAFAFSSYNIILLVAGHSNQAFAIAFFAPILASIIMTLRGNYLSGSALAAFFLAMEIRSNHIQMTYYLLLSILILMGIELFHAVKGKKLQPFLKALGFLSVATLLAIAVNASILWSTYDYGTETIRGKSNLKSTTAEPTNGLDKEYAYQWSQGVGESFTFLVPNAYGGALPSSVPISDDAATIKVFTDKGVPQDQAKQYAQQITSQIIPLYWGNKPGTSGPFYFGAVICFLFVLGLIIVRNRLKWWLLGTVLLTLFLSFGRNLPFLSDLFFQYFPLYNKFRAVESILAVASLCFPILALLAVQEVIENPDKKAITKKLYLAGGIVGGLTLILIAVPSVLLSFRTDNHTEMVNYLSQMLRSDAATANAVGDAVVKDRMSLERMDAIRTFIFLLLTFGVLWAYINNKIQVQILSVILFVAVLVDFWQIDKRYLKESSFQDKVEAAQVVTPREVDNFIMKDPDPDFRVFDAGADFRSDTFNPFFHKSVTGYSAARLKRYEEVFLNQFAKSTNHDVLDMLNTKYIITTDEKTNSAKLQNNQTACGHAWFVSSIKYVKNADEEMQAISSFSPKDEAMVDMQYKAVAEARTLAGDTAARIDLVKYSPDHMIYKSTSAANQVAVFSEIYYNKGWKMLIDGAEQPYFRADYLLRAANIPVGNHTIEFVFHPASYYTGETISLASSILLVLALAGALFAEIKRKRNEPVPAPIVVAKAAANPPAKKTK</sequence>